<proteinExistence type="predicted"/>
<gene>
    <name evidence="2" type="ORF">NDU88_011789</name>
</gene>
<feature type="coiled-coil region" evidence="1">
    <location>
        <begin position="69"/>
        <end position="96"/>
    </location>
</feature>
<comment type="caution">
    <text evidence="2">The sequence shown here is derived from an EMBL/GenBank/DDBJ whole genome shotgun (WGS) entry which is preliminary data.</text>
</comment>
<dbReference type="EMBL" id="JANPWB010000009">
    <property type="protein sequence ID" value="KAJ1159119.1"/>
    <property type="molecule type" value="Genomic_DNA"/>
</dbReference>
<evidence type="ECO:0000313" key="3">
    <source>
        <dbReference type="Proteomes" id="UP001066276"/>
    </source>
</evidence>
<keyword evidence="3" id="KW-1185">Reference proteome</keyword>
<dbReference type="AlphaFoldDB" id="A0AAV7S2A5"/>
<organism evidence="2 3">
    <name type="scientific">Pleurodeles waltl</name>
    <name type="common">Iberian ribbed newt</name>
    <dbReference type="NCBI Taxonomy" id="8319"/>
    <lineage>
        <taxon>Eukaryota</taxon>
        <taxon>Metazoa</taxon>
        <taxon>Chordata</taxon>
        <taxon>Craniata</taxon>
        <taxon>Vertebrata</taxon>
        <taxon>Euteleostomi</taxon>
        <taxon>Amphibia</taxon>
        <taxon>Batrachia</taxon>
        <taxon>Caudata</taxon>
        <taxon>Salamandroidea</taxon>
        <taxon>Salamandridae</taxon>
        <taxon>Pleurodelinae</taxon>
        <taxon>Pleurodeles</taxon>
    </lineage>
</organism>
<protein>
    <submittedName>
        <fullName evidence="2">Uncharacterized protein</fullName>
    </submittedName>
</protein>
<name>A0AAV7S2A5_PLEWA</name>
<reference evidence="2" key="1">
    <citation type="journal article" date="2022" name="bioRxiv">
        <title>Sequencing and chromosome-scale assembly of the giantPleurodeles waltlgenome.</title>
        <authorList>
            <person name="Brown T."/>
            <person name="Elewa A."/>
            <person name="Iarovenko S."/>
            <person name="Subramanian E."/>
            <person name="Araus A.J."/>
            <person name="Petzold A."/>
            <person name="Susuki M."/>
            <person name="Suzuki K.-i.T."/>
            <person name="Hayashi T."/>
            <person name="Toyoda A."/>
            <person name="Oliveira C."/>
            <person name="Osipova E."/>
            <person name="Leigh N.D."/>
            <person name="Simon A."/>
            <person name="Yun M.H."/>
        </authorList>
    </citation>
    <scope>NUCLEOTIDE SEQUENCE</scope>
    <source>
        <strain evidence="2">20211129_DDA</strain>
        <tissue evidence="2">Liver</tissue>
    </source>
</reference>
<dbReference type="Proteomes" id="UP001066276">
    <property type="component" value="Chromosome 5"/>
</dbReference>
<sequence length="124" mass="13898">MSCVPPTDNAPPQDKLDLILQQIVESRLAIEQQMGAPITDVSFLKDEHCKLAGRVKTNETTLAVLECTNEVHATKINNLTRQVELLQERAEDDEGRACRNNTRILGVLEGTEGQLPTQYIENWL</sequence>
<evidence type="ECO:0000256" key="1">
    <source>
        <dbReference type="SAM" id="Coils"/>
    </source>
</evidence>
<evidence type="ECO:0000313" key="2">
    <source>
        <dbReference type="EMBL" id="KAJ1159119.1"/>
    </source>
</evidence>
<keyword evidence="1" id="KW-0175">Coiled coil</keyword>
<accession>A0AAV7S2A5</accession>